<sequence length="1759" mass="194631">MDSRIGLDYIVENKDYVTKLGAALDTNNTQVKRQVFELLSALCVYSAEGYNRALESLEHYKTFMSERYRFKVVVDDLKESNNDEYRTVILAFVNCLIISTPQLKDRNSVRNEFIGLKLMDALKEIGSKKKIDPDLRVQLDVFNEQKESDEAHSDGPHDVDISSHLDVFYAIYKQIMDTPQEIPFLNILQHLLRIDPKEPISDLIWDTAERLVHRATLLENKDDSHKLLRAPSQHRLKGVENGIRKHSMENGGAASAAAPPPPPPPPPPGGMAPPPPPPPPPGAMPPPPPPPPPGGAGPPPPPPPPGGAGPPPPPPPPGSGPPPPPPPPGMGGPPPPPPPGGMAKGGFAPPPPPAQQVTLPQQETPKPKQKMKTFNWNKLPMNKILGKKNIWSLVAKTNEKPSVKTQINFTDMEHLFCQQTATTQSSSKEASAASTTGDDKTKGKKDEVNLLDGKRSLNINIFLKQFRTSNDDIIQMVLDGDSEDFGAEKLKGLVKILPEMDEIEMLKSFDGDKSKLGIAEKFILQLVDVPNYRLRIEIMLLKAEFEANMSFLEPSIDAMLSAGQELTTNRKLQDLFFMVLMAGNFLNSGGYAGNAAGMKISSLHKLSDIRSNKPGLNLLHYVAEQAGESNPELLTLPDDMAILEEAAKTPLETLKADITKLDKQITTIEKQMENPNTKPDVKKQMDEFLPFATRELSILKQGLEDLAESQGELAEFFCEDPATFKLEECFKLLGSFCNKFKKAIADNQSRRDQEAQAKLRKAQRESEELRRVGSSPATMNNMSGDNKINDEDLEEEDQEVMKNLMSDIQSGFIQRRLPDGGFKQQYSPMVMRKFRRSVDNGGSMGGEDSPSTPPANVGLNSPRLSRKFRGGSLSGPSLPDSLNAEVPNSPGFRRRRSRIPSEEDDKLFNFLSKGGHDGSRERNTSAGNLAVESQYGSLDRGLLRRSRGRKRTEMFSEDRDRKPAPVPETQALDTSKEEGLEEQTPPTGGKFKNRISSWLKDAEEDATKAEKYLDKKRERQANGVKPDAIVDKTDVIKAMETIETASSNPPVRRKTPPSDEIDRKKQLIRDLGRKPSEEKVSLYVRKPSVVPEEEPSDVAKSFLNSMAKKSSEVPTDFLNTIDEESKKDKKPLGKKYPFNRTTTPNSLREALRETLVKNLGSNDLSDTIQSIKDDEIKDTFDIDNENIETPPMQRRGLRPKSMRLPNKDEDDNISEAGSDFGNRRKNHKFRTLGGDGNKPLGDRELMLKKNRASNVDVSKAEQEEELGLFDRFSTARKSISKGSVRRKMDEDTMSLNDLNLEKKSVKADWRARLANRFKKGDQNYDIQEAESRKHSQDETYRKLSDDLPSAPHTEPVRRRTLNLPTSTSNGSVSNAKVIRPRQSNTLHMRKSSNSGEYDSEMINGKYVTSVPIMSPVEEFGDDNLRPKYRKDHSQPTNRGLRDLKKPLAQKNSLVDRLSGTSTVKTDARRATSGNVYDRLNNKSNLTGSRNSINGSRRSLASVTADSEHQKRGTLSRIKDLTKNLRKSSREEESRVIAPRDSRNLFTERKPMSSLNRNGGSRSSINSSSRSLNRTESNSKSSPKTVRRSTLNIGETNRSTSRSVPSRALGSSGSLRSPATSSNNINRKGLNSSKENLSRSSSSTSNSLSNNDLTRSATSNGPTSHTNAAPSKTSTASIRLANPSSSSSSRGGGLSSSSTSTSSPLKSRKATHASASLSFMKPTASSVKKLSASVVEDTRSSPVRRPQKMSTPIISRNTRR</sequence>
<dbReference type="Gene3D" id="1.25.10.10">
    <property type="entry name" value="Leucine-rich Repeat Variant"/>
    <property type="match status" value="1"/>
</dbReference>
<dbReference type="Pfam" id="PF02181">
    <property type="entry name" value="FH2"/>
    <property type="match status" value="1"/>
</dbReference>
<proteinExistence type="predicted"/>
<dbReference type="SMART" id="SM00498">
    <property type="entry name" value="FH2"/>
    <property type="match status" value="1"/>
</dbReference>
<feature type="compositionally biased region" description="Polar residues" evidence="1">
    <location>
        <begin position="1574"/>
        <end position="1603"/>
    </location>
</feature>
<dbReference type="EMBL" id="VCGU01000007">
    <property type="protein sequence ID" value="TRY73094.1"/>
    <property type="molecule type" value="Genomic_DNA"/>
</dbReference>
<feature type="compositionally biased region" description="Basic and acidic residues" evidence="1">
    <location>
        <begin position="759"/>
        <end position="771"/>
    </location>
</feature>
<evidence type="ECO:0000256" key="1">
    <source>
        <dbReference type="SAM" id="MobiDB-lite"/>
    </source>
</evidence>
<name>A0A553P5Y8_TIGCA</name>
<feature type="compositionally biased region" description="Low complexity" evidence="1">
    <location>
        <begin position="870"/>
        <end position="882"/>
    </location>
</feature>
<feature type="region of interest" description="Disordered" evidence="1">
    <location>
        <begin position="837"/>
        <end position="996"/>
    </location>
</feature>
<evidence type="ECO:0000259" key="3">
    <source>
        <dbReference type="PROSITE" id="PS51444"/>
    </source>
</evidence>
<dbReference type="SUPFAM" id="SSF48371">
    <property type="entry name" value="ARM repeat"/>
    <property type="match status" value="1"/>
</dbReference>
<organism evidence="4 5">
    <name type="scientific">Tigriopus californicus</name>
    <name type="common">Marine copepod</name>
    <dbReference type="NCBI Taxonomy" id="6832"/>
    <lineage>
        <taxon>Eukaryota</taxon>
        <taxon>Metazoa</taxon>
        <taxon>Ecdysozoa</taxon>
        <taxon>Arthropoda</taxon>
        <taxon>Crustacea</taxon>
        <taxon>Multicrustacea</taxon>
        <taxon>Hexanauplia</taxon>
        <taxon>Copepoda</taxon>
        <taxon>Harpacticoida</taxon>
        <taxon>Harpacticidae</taxon>
        <taxon>Tigriopus</taxon>
    </lineage>
</organism>
<feature type="compositionally biased region" description="Polar residues" evidence="1">
    <location>
        <begin position="1747"/>
        <end position="1759"/>
    </location>
</feature>
<dbReference type="InterPro" id="IPR010472">
    <property type="entry name" value="FH3_dom"/>
</dbReference>
<evidence type="ECO:0000313" key="4">
    <source>
        <dbReference type="EMBL" id="TRY73094.1"/>
    </source>
</evidence>
<feature type="compositionally biased region" description="Pro residues" evidence="1">
    <location>
        <begin position="258"/>
        <end position="340"/>
    </location>
</feature>
<dbReference type="Pfam" id="PF06367">
    <property type="entry name" value="Drf_FH3"/>
    <property type="match status" value="1"/>
</dbReference>
<feature type="domain" description="FH2" evidence="3">
    <location>
        <begin position="361"/>
        <end position="766"/>
    </location>
</feature>
<comment type="caution">
    <text evidence="4">The sequence shown here is derived from an EMBL/GenBank/DDBJ whole genome shotgun (WGS) entry which is preliminary data.</text>
</comment>
<feature type="region of interest" description="Disordered" evidence="1">
    <location>
        <begin position="420"/>
        <end position="447"/>
    </location>
</feature>
<feature type="compositionally biased region" description="Basic and acidic residues" evidence="1">
    <location>
        <begin position="951"/>
        <end position="963"/>
    </location>
</feature>
<feature type="compositionally biased region" description="Low complexity" evidence="1">
    <location>
        <begin position="1487"/>
        <end position="1498"/>
    </location>
</feature>
<feature type="compositionally biased region" description="Basic and acidic residues" evidence="1">
    <location>
        <begin position="1329"/>
        <end position="1345"/>
    </location>
</feature>
<dbReference type="InterPro" id="IPR011989">
    <property type="entry name" value="ARM-like"/>
</dbReference>
<reference evidence="4 5" key="1">
    <citation type="journal article" date="2018" name="Nat. Ecol. Evol.">
        <title>Genomic signatures of mitonuclear coevolution across populations of Tigriopus californicus.</title>
        <authorList>
            <person name="Barreto F.S."/>
            <person name="Watson E.T."/>
            <person name="Lima T.G."/>
            <person name="Willett C.S."/>
            <person name="Edmands S."/>
            <person name="Li W."/>
            <person name="Burton R.S."/>
        </authorList>
    </citation>
    <scope>NUCLEOTIDE SEQUENCE [LARGE SCALE GENOMIC DNA]</scope>
    <source>
        <strain evidence="4 5">San Diego</strain>
    </source>
</reference>
<dbReference type="InterPro" id="IPR042201">
    <property type="entry name" value="FH2_Formin_sf"/>
</dbReference>
<dbReference type="PROSITE" id="PS51444">
    <property type="entry name" value="FH2"/>
    <property type="match status" value="1"/>
</dbReference>
<feature type="compositionally biased region" description="Low complexity" evidence="1">
    <location>
        <begin position="1723"/>
        <end position="1734"/>
    </location>
</feature>
<gene>
    <name evidence="4" type="ORF">TCAL_00908</name>
</gene>
<evidence type="ECO:0000259" key="2">
    <source>
        <dbReference type="PROSITE" id="PS51232"/>
    </source>
</evidence>
<dbReference type="STRING" id="6832.A0A553P5Y8"/>
<evidence type="ECO:0000313" key="5">
    <source>
        <dbReference type="Proteomes" id="UP000318571"/>
    </source>
</evidence>
<dbReference type="PANTHER" id="PTHR46345">
    <property type="entry name" value="INVERTED FORMIN-2"/>
    <property type="match status" value="1"/>
</dbReference>
<feature type="compositionally biased region" description="Basic and acidic residues" evidence="1">
    <location>
        <begin position="914"/>
        <end position="923"/>
    </location>
</feature>
<feature type="compositionally biased region" description="Low complexity" evidence="1">
    <location>
        <begin position="1629"/>
        <end position="1655"/>
    </location>
</feature>
<evidence type="ECO:0008006" key="6">
    <source>
        <dbReference type="Google" id="ProtNLM"/>
    </source>
</evidence>
<dbReference type="PANTHER" id="PTHR46345:SF8">
    <property type="entry name" value="FORMIN 3, ISOFORM B"/>
    <property type="match status" value="1"/>
</dbReference>
<dbReference type="InterPro" id="IPR016024">
    <property type="entry name" value="ARM-type_fold"/>
</dbReference>
<dbReference type="SUPFAM" id="SSF101447">
    <property type="entry name" value="Formin homology 2 domain (FH2 domain)"/>
    <property type="match status" value="1"/>
</dbReference>
<feature type="compositionally biased region" description="Polar residues" evidence="1">
    <location>
        <begin position="1656"/>
        <end position="1676"/>
    </location>
</feature>
<protein>
    <recommendedName>
        <fullName evidence="6">FH2 domain-containing protein</fullName>
    </recommendedName>
</protein>
<dbReference type="OrthoDB" id="26518at2759"/>
<dbReference type="PROSITE" id="PS51232">
    <property type="entry name" value="GBD_FH3"/>
    <property type="match status" value="1"/>
</dbReference>
<feature type="compositionally biased region" description="Low complexity" evidence="1">
    <location>
        <begin position="1552"/>
        <end position="1573"/>
    </location>
</feature>
<accession>A0A553P5Y8</accession>
<feature type="compositionally biased region" description="Basic and acidic residues" evidence="1">
    <location>
        <begin position="1056"/>
        <end position="1072"/>
    </location>
</feature>
<dbReference type="Gene3D" id="1.10.238.150">
    <property type="entry name" value="Formin, FH3 diaphanous domain"/>
    <property type="match status" value="1"/>
</dbReference>
<dbReference type="SMART" id="SM01139">
    <property type="entry name" value="Drf_FH3"/>
    <property type="match status" value="1"/>
</dbReference>
<dbReference type="Gene3D" id="1.20.58.2220">
    <property type="entry name" value="Formin, FH2 domain"/>
    <property type="match status" value="1"/>
</dbReference>
<dbReference type="GO" id="GO:0003779">
    <property type="term" value="F:actin binding"/>
    <property type="evidence" value="ECO:0007669"/>
    <property type="project" value="InterPro"/>
</dbReference>
<feature type="region of interest" description="Disordered" evidence="1">
    <location>
        <begin position="1324"/>
        <end position="1373"/>
    </location>
</feature>
<feature type="region of interest" description="Disordered" evidence="1">
    <location>
        <begin position="759"/>
        <end position="787"/>
    </location>
</feature>
<feature type="compositionally biased region" description="Low complexity" evidence="1">
    <location>
        <begin position="1682"/>
        <end position="1704"/>
    </location>
</feature>
<dbReference type="InterPro" id="IPR015425">
    <property type="entry name" value="FH2_Formin"/>
</dbReference>
<feature type="compositionally biased region" description="Polar residues" evidence="1">
    <location>
        <begin position="355"/>
        <end position="364"/>
    </location>
</feature>
<feature type="compositionally biased region" description="Low complexity" evidence="1">
    <location>
        <begin position="1604"/>
        <end position="1618"/>
    </location>
</feature>
<feature type="compositionally biased region" description="Basic and acidic residues" evidence="1">
    <location>
        <begin position="437"/>
        <end position="447"/>
    </location>
</feature>
<keyword evidence="5" id="KW-1185">Reference proteome</keyword>
<feature type="compositionally biased region" description="Low complexity" evidence="1">
    <location>
        <begin position="420"/>
        <end position="436"/>
    </location>
</feature>
<dbReference type="Proteomes" id="UP000318571">
    <property type="component" value="Chromosome 3"/>
</dbReference>
<dbReference type="InterPro" id="IPR014768">
    <property type="entry name" value="GBD/FH3_dom"/>
</dbReference>
<feature type="compositionally biased region" description="Polar residues" evidence="1">
    <location>
        <begin position="1362"/>
        <end position="1373"/>
    </location>
</feature>
<feature type="domain" description="GBD/FH3" evidence="2">
    <location>
        <begin position="1"/>
        <end position="223"/>
    </location>
</feature>
<feature type="compositionally biased region" description="Polar residues" evidence="1">
    <location>
        <begin position="775"/>
        <end position="786"/>
    </location>
</feature>
<feature type="region of interest" description="Disordered" evidence="1">
    <location>
        <begin position="1477"/>
        <end position="1759"/>
    </location>
</feature>
<feature type="region of interest" description="Disordered" evidence="1">
    <location>
        <begin position="1041"/>
        <end position="1072"/>
    </location>
</feature>
<dbReference type="OMA" id="NNDEYRT"/>
<feature type="region of interest" description="Disordered" evidence="1">
    <location>
        <begin position="1185"/>
        <end position="1242"/>
    </location>
</feature>
<feature type="region of interest" description="Disordered" evidence="1">
    <location>
        <begin position="1418"/>
        <end position="1448"/>
    </location>
</feature>
<feature type="region of interest" description="Disordered" evidence="1">
    <location>
        <begin position="250"/>
        <end position="374"/>
    </location>
</feature>
<feature type="compositionally biased region" description="Basic and acidic residues" evidence="1">
    <location>
        <begin position="1505"/>
        <end position="1550"/>
    </location>
</feature>